<dbReference type="InterPro" id="IPR039425">
    <property type="entry name" value="RNA_pol_sigma-70-like"/>
</dbReference>
<dbReference type="Pfam" id="PF04542">
    <property type="entry name" value="Sigma70_r2"/>
    <property type="match status" value="1"/>
</dbReference>
<evidence type="ECO:0000256" key="2">
    <source>
        <dbReference type="ARBA" id="ARBA00023015"/>
    </source>
</evidence>
<evidence type="ECO:0000313" key="9">
    <source>
        <dbReference type="Proteomes" id="UP000248806"/>
    </source>
</evidence>
<evidence type="ECO:0000256" key="4">
    <source>
        <dbReference type="ARBA" id="ARBA00023125"/>
    </source>
</evidence>
<name>A0A326UGG9_THEHA</name>
<proteinExistence type="inferred from homology"/>
<evidence type="ECO:0000259" key="7">
    <source>
        <dbReference type="Pfam" id="PF08281"/>
    </source>
</evidence>
<keyword evidence="9" id="KW-1185">Reference proteome</keyword>
<dbReference type="RefSeq" id="WP_111317918.1">
    <property type="nucleotide sequence ID" value="NZ_BIFX01000001.1"/>
</dbReference>
<dbReference type="InterPro" id="IPR007627">
    <property type="entry name" value="RNA_pol_sigma70_r2"/>
</dbReference>
<dbReference type="GO" id="GO:0003677">
    <property type="term" value="F:DNA binding"/>
    <property type="evidence" value="ECO:0007669"/>
    <property type="project" value="UniProtKB-KW"/>
</dbReference>
<gene>
    <name evidence="8" type="ORF">EI42_00240</name>
</gene>
<dbReference type="InterPro" id="IPR014284">
    <property type="entry name" value="RNA_pol_sigma-70_dom"/>
</dbReference>
<accession>A0A326UGG9</accession>
<evidence type="ECO:0000259" key="6">
    <source>
        <dbReference type="Pfam" id="PF04542"/>
    </source>
</evidence>
<keyword evidence="5" id="KW-0804">Transcription</keyword>
<sequence length="205" mass="23783">MVLSTLSDKELVARCKQELPGSTGSYELLVQRYMHQVYRVVYGVVHQREDAEDITQEVFLKVYNGLPRLEKASSFPGWLYRIAANTALDALEKMQRRKSNEISLPEPQPVAVAGLEDSVLRAELRECIQRVLCQLKREQVVALVLRDFEGRPYEEISRVLEVEEEKQSTVKMRIHRARLAFQKKFIQMCEKVKTKARQRLSLSTM</sequence>
<dbReference type="OrthoDB" id="9795666at2"/>
<organism evidence="8 9">
    <name type="scientific">Thermosporothrix hazakensis</name>
    <dbReference type="NCBI Taxonomy" id="644383"/>
    <lineage>
        <taxon>Bacteria</taxon>
        <taxon>Bacillati</taxon>
        <taxon>Chloroflexota</taxon>
        <taxon>Ktedonobacteria</taxon>
        <taxon>Ktedonobacterales</taxon>
        <taxon>Thermosporotrichaceae</taxon>
        <taxon>Thermosporothrix</taxon>
    </lineage>
</organism>
<keyword evidence="2" id="KW-0805">Transcription regulation</keyword>
<dbReference type="PANTHER" id="PTHR43133">
    <property type="entry name" value="RNA POLYMERASE ECF-TYPE SIGMA FACTO"/>
    <property type="match status" value="1"/>
</dbReference>
<dbReference type="EMBL" id="QKUF01000001">
    <property type="protein sequence ID" value="PZW36070.1"/>
    <property type="molecule type" value="Genomic_DNA"/>
</dbReference>
<dbReference type="InterPro" id="IPR036388">
    <property type="entry name" value="WH-like_DNA-bd_sf"/>
</dbReference>
<dbReference type="InterPro" id="IPR013249">
    <property type="entry name" value="RNA_pol_sigma70_r4_t2"/>
</dbReference>
<comment type="caution">
    <text evidence="8">The sequence shown here is derived from an EMBL/GenBank/DDBJ whole genome shotgun (WGS) entry which is preliminary data.</text>
</comment>
<dbReference type="PANTHER" id="PTHR43133:SF8">
    <property type="entry name" value="RNA POLYMERASE SIGMA FACTOR HI_1459-RELATED"/>
    <property type="match status" value="1"/>
</dbReference>
<dbReference type="Gene3D" id="1.10.10.10">
    <property type="entry name" value="Winged helix-like DNA-binding domain superfamily/Winged helix DNA-binding domain"/>
    <property type="match status" value="1"/>
</dbReference>
<dbReference type="InterPro" id="IPR013325">
    <property type="entry name" value="RNA_pol_sigma_r2"/>
</dbReference>
<dbReference type="AlphaFoldDB" id="A0A326UGG9"/>
<evidence type="ECO:0000313" key="8">
    <source>
        <dbReference type="EMBL" id="PZW36070.1"/>
    </source>
</evidence>
<dbReference type="InterPro" id="IPR013324">
    <property type="entry name" value="RNA_pol_sigma_r3/r4-like"/>
</dbReference>
<dbReference type="SUPFAM" id="SSF88946">
    <property type="entry name" value="Sigma2 domain of RNA polymerase sigma factors"/>
    <property type="match status" value="1"/>
</dbReference>
<evidence type="ECO:0000256" key="1">
    <source>
        <dbReference type="ARBA" id="ARBA00010641"/>
    </source>
</evidence>
<keyword evidence="4" id="KW-0238">DNA-binding</keyword>
<evidence type="ECO:0000256" key="3">
    <source>
        <dbReference type="ARBA" id="ARBA00023082"/>
    </source>
</evidence>
<dbReference type="GO" id="GO:0016987">
    <property type="term" value="F:sigma factor activity"/>
    <property type="evidence" value="ECO:0007669"/>
    <property type="project" value="UniProtKB-KW"/>
</dbReference>
<dbReference type="SUPFAM" id="SSF88659">
    <property type="entry name" value="Sigma3 and sigma4 domains of RNA polymerase sigma factors"/>
    <property type="match status" value="1"/>
</dbReference>
<dbReference type="Pfam" id="PF08281">
    <property type="entry name" value="Sigma70_r4_2"/>
    <property type="match status" value="1"/>
</dbReference>
<feature type="domain" description="RNA polymerase sigma factor 70 region 4 type 2" evidence="7">
    <location>
        <begin position="125"/>
        <end position="179"/>
    </location>
</feature>
<protein>
    <submittedName>
        <fullName evidence="8">RNA polymerase sigma-70 factor (ECF subfamily)</fullName>
    </submittedName>
</protein>
<dbReference type="GO" id="GO:0006352">
    <property type="term" value="P:DNA-templated transcription initiation"/>
    <property type="evidence" value="ECO:0007669"/>
    <property type="project" value="InterPro"/>
</dbReference>
<dbReference type="Proteomes" id="UP000248806">
    <property type="component" value="Unassembled WGS sequence"/>
</dbReference>
<feature type="domain" description="RNA polymerase sigma-70 region 2" evidence="6">
    <location>
        <begin position="29"/>
        <end position="96"/>
    </location>
</feature>
<reference evidence="8 9" key="1">
    <citation type="submission" date="2018-06" db="EMBL/GenBank/DDBJ databases">
        <title>Genomic Encyclopedia of Archaeal and Bacterial Type Strains, Phase II (KMG-II): from individual species to whole genera.</title>
        <authorList>
            <person name="Goeker M."/>
        </authorList>
    </citation>
    <scope>NUCLEOTIDE SEQUENCE [LARGE SCALE GENOMIC DNA]</scope>
    <source>
        <strain evidence="8 9">ATCC BAA-1881</strain>
    </source>
</reference>
<comment type="similarity">
    <text evidence="1">Belongs to the sigma-70 factor family. ECF subfamily.</text>
</comment>
<evidence type="ECO:0000256" key="5">
    <source>
        <dbReference type="ARBA" id="ARBA00023163"/>
    </source>
</evidence>
<dbReference type="Gene3D" id="1.10.1740.10">
    <property type="match status" value="1"/>
</dbReference>
<keyword evidence="3" id="KW-0731">Sigma factor</keyword>
<dbReference type="NCBIfam" id="TIGR02937">
    <property type="entry name" value="sigma70-ECF"/>
    <property type="match status" value="1"/>
</dbReference>